<dbReference type="SUPFAM" id="SSF50037">
    <property type="entry name" value="C-terminal domain of transcriptional repressors"/>
    <property type="match status" value="1"/>
</dbReference>
<keyword evidence="6" id="KW-0805">Transcription regulation</keyword>
<evidence type="ECO:0000256" key="2">
    <source>
        <dbReference type="ARBA" id="ARBA00022741"/>
    </source>
</evidence>
<dbReference type="InterPro" id="IPR036388">
    <property type="entry name" value="WH-like_DNA-bd_sf"/>
</dbReference>
<keyword evidence="6" id="KW-0238">DNA-binding</keyword>
<proteinExistence type="inferred from homology"/>
<dbReference type="GO" id="GO:0005524">
    <property type="term" value="F:ATP binding"/>
    <property type="evidence" value="ECO:0007669"/>
    <property type="project" value="UniProtKB-UniRule"/>
</dbReference>
<evidence type="ECO:0000256" key="5">
    <source>
        <dbReference type="ARBA" id="ARBA00047846"/>
    </source>
</evidence>
<dbReference type="EMBL" id="BMPZ01000016">
    <property type="protein sequence ID" value="GGI93113.1"/>
    <property type="molecule type" value="Genomic_DNA"/>
</dbReference>
<dbReference type="GO" id="GO:0003677">
    <property type="term" value="F:DNA binding"/>
    <property type="evidence" value="ECO:0007669"/>
    <property type="project" value="UniProtKB-UniRule"/>
</dbReference>
<dbReference type="NCBIfam" id="NF008847">
    <property type="entry name" value="PRK11886.1-2"/>
    <property type="match status" value="1"/>
</dbReference>
<keyword evidence="1 6" id="KW-0436">Ligase</keyword>
<dbReference type="GO" id="GO:0004077">
    <property type="term" value="F:biotin--[biotin carboxyl-carrier protein] ligase activity"/>
    <property type="evidence" value="ECO:0007669"/>
    <property type="project" value="UniProtKB-UniRule"/>
</dbReference>
<dbReference type="InterPro" id="IPR030855">
    <property type="entry name" value="Bifunct_BirA"/>
</dbReference>
<dbReference type="PANTHER" id="PTHR12835:SF5">
    <property type="entry name" value="BIOTIN--PROTEIN LIGASE"/>
    <property type="match status" value="1"/>
</dbReference>
<dbReference type="SUPFAM" id="SSF55681">
    <property type="entry name" value="Class II aaRS and biotin synthetases"/>
    <property type="match status" value="1"/>
</dbReference>
<dbReference type="InterPro" id="IPR004143">
    <property type="entry name" value="BPL_LPL_catalytic"/>
</dbReference>
<dbReference type="NCBIfam" id="NF008850">
    <property type="entry name" value="PRK11886.1-5"/>
    <property type="match status" value="1"/>
</dbReference>
<evidence type="ECO:0000313" key="8">
    <source>
        <dbReference type="EMBL" id="GGI93113.1"/>
    </source>
</evidence>
<evidence type="ECO:0000256" key="6">
    <source>
        <dbReference type="HAMAP-Rule" id="MF_00978"/>
    </source>
</evidence>
<feature type="binding site" evidence="6">
    <location>
        <begin position="116"/>
        <end position="118"/>
    </location>
    <ligand>
        <name>biotin</name>
        <dbReference type="ChEBI" id="CHEBI:57586"/>
    </ligand>
</feature>
<dbReference type="SUPFAM" id="SSF46785">
    <property type="entry name" value="Winged helix' DNA-binding domain"/>
    <property type="match status" value="1"/>
</dbReference>
<dbReference type="InterPro" id="IPR008988">
    <property type="entry name" value="Transcriptional_repressor_C"/>
</dbReference>
<keyword evidence="3 6" id="KW-0067">ATP-binding</keyword>
<dbReference type="Pfam" id="PF08279">
    <property type="entry name" value="HTH_11"/>
    <property type="match status" value="1"/>
</dbReference>
<protein>
    <recommendedName>
        <fullName evidence="6">Bifunctional ligase/repressor BirA</fullName>
    </recommendedName>
    <alternativeName>
        <fullName evidence="6">Biotin operon repressor</fullName>
    </alternativeName>
    <alternativeName>
        <fullName evidence="6">Biotin--[acetyl-CoA-carboxylase] ligase</fullName>
        <ecNumber evidence="6">6.3.4.15</ecNumber>
    </alternativeName>
    <alternativeName>
        <fullName evidence="6">Biotin--protein ligase</fullName>
    </alternativeName>
    <alternativeName>
        <fullName evidence="6">Biotin-[acetyl-CoA carboxylase] synthetase</fullName>
    </alternativeName>
</protein>
<dbReference type="PANTHER" id="PTHR12835">
    <property type="entry name" value="BIOTIN PROTEIN LIGASE"/>
    <property type="match status" value="1"/>
</dbReference>
<dbReference type="GO" id="GO:0005737">
    <property type="term" value="C:cytoplasm"/>
    <property type="evidence" value="ECO:0007669"/>
    <property type="project" value="TreeGrafter"/>
</dbReference>
<feature type="binding site" evidence="6">
    <location>
        <begin position="89"/>
        <end position="91"/>
    </location>
    <ligand>
        <name>biotin</name>
        <dbReference type="ChEBI" id="CHEBI:57586"/>
    </ligand>
</feature>
<feature type="domain" description="BPL/LPL catalytic" evidence="7">
    <location>
        <begin position="74"/>
        <end position="254"/>
    </location>
</feature>
<dbReference type="Gene3D" id="3.30.930.10">
    <property type="entry name" value="Bira Bifunctional Protein, Domain 2"/>
    <property type="match status" value="1"/>
</dbReference>
<feature type="DNA-binding region" description="H-T-H motif" evidence="6">
    <location>
        <begin position="23"/>
        <end position="42"/>
    </location>
</feature>
<dbReference type="AlphaFoldDB" id="A0A917K0C1"/>
<dbReference type="EC" id="6.3.4.15" evidence="6"/>
<dbReference type="Pfam" id="PF03099">
    <property type="entry name" value="BPL_LplA_LipB"/>
    <property type="match status" value="1"/>
</dbReference>
<dbReference type="Gene3D" id="1.10.10.10">
    <property type="entry name" value="Winged helix-like DNA-binding domain superfamily/Winged helix DNA-binding domain"/>
    <property type="match status" value="1"/>
</dbReference>
<dbReference type="NCBIfam" id="TIGR00121">
    <property type="entry name" value="birA_ligase"/>
    <property type="match status" value="1"/>
</dbReference>
<name>A0A917K0C1_9GAMM</name>
<dbReference type="PROSITE" id="PS51733">
    <property type="entry name" value="BPL_LPL_CATALYTIC"/>
    <property type="match status" value="1"/>
</dbReference>
<evidence type="ECO:0000256" key="3">
    <source>
        <dbReference type="ARBA" id="ARBA00022840"/>
    </source>
</evidence>
<dbReference type="InterPro" id="IPR003142">
    <property type="entry name" value="BPL_C"/>
</dbReference>
<keyword evidence="4 6" id="KW-0092">Biotin</keyword>
<keyword evidence="9" id="KW-1185">Reference proteome</keyword>
<comment type="catalytic activity">
    <reaction evidence="5 6">
        <text>biotin + L-lysyl-[protein] + ATP = N(6)-biotinyl-L-lysyl-[protein] + AMP + diphosphate + H(+)</text>
        <dbReference type="Rhea" id="RHEA:11756"/>
        <dbReference type="Rhea" id="RHEA-COMP:9752"/>
        <dbReference type="Rhea" id="RHEA-COMP:10505"/>
        <dbReference type="ChEBI" id="CHEBI:15378"/>
        <dbReference type="ChEBI" id="CHEBI:29969"/>
        <dbReference type="ChEBI" id="CHEBI:30616"/>
        <dbReference type="ChEBI" id="CHEBI:33019"/>
        <dbReference type="ChEBI" id="CHEBI:57586"/>
        <dbReference type="ChEBI" id="CHEBI:83144"/>
        <dbReference type="ChEBI" id="CHEBI:456215"/>
        <dbReference type="EC" id="6.3.4.15"/>
    </reaction>
</comment>
<evidence type="ECO:0000256" key="1">
    <source>
        <dbReference type="ARBA" id="ARBA00022598"/>
    </source>
</evidence>
<comment type="function">
    <text evidence="6">Acts both as a biotin--[acetyl-CoA-carboxylase] ligase and a biotin-operon repressor. In the presence of ATP, BirA activates biotin to form the BirA-biotinyl-5'-adenylate (BirA-bio-5'-AMP or holoBirA) complex. HoloBirA can either transfer the biotinyl moiety to the biotin carboxyl carrier protein (BCCP) subunit of acetyl-CoA carboxylase, or bind to the biotin operator site and inhibit transcription of the operon.</text>
</comment>
<reference evidence="8" key="1">
    <citation type="journal article" date="2014" name="Int. J. Syst. Evol. Microbiol.">
        <title>Complete genome sequence of Corynebacterium casei LMG S-19264T (=DSM 44701T), isolated from a smear-ripened cheese.</title>
        <authorList>
            <consortium name="US DOE Joint Genome Institute (JGI-PGF)"/>
            <person name="Walter F."/>
            <person name="Albersmeier A."/>
            <person name="Kalinowski J."/>
            <person name="Ruckert C."/>
        </authorList>
    </citation>
    <scope>NUCLEOTIDE SEQUENCE</scope>
    <source>
        <strain evidence="8">JCM 30804</strain>
    </source>
</reference>
<dbReference type="InterPro" id="IPR036390">
    <property type="entry name" value="WH_DNA-bd_sf"/>
</dbReference>
<dbReference type="CDD" id="cd16442">
    <property type="entry name" value="BPL"/>
    <property type="match status" value="1"/>
</dbReference>
<feature type="binding site" evidence="6">
    <location>
        <position position="183"/>
    </location>
    <ligand>
        <name>biotin</name>
        <dbReference type="ChEBI" id="CHEBI:57586"/>
    </ligand>
</feature>
<comment type="similarity">
    <text evidence="6">Belongs to the biotin--protein ligase family.</text>
</comment>
<dbReference type="HAMAP" id="MF_00978">
    <property type="entry name" value="Bifunct_BirA"/>
    <property type="match status" value="1"/>
</dbReference>
<dbReference type="Pfam" id="PF02237">
    <property type="entry name" value="BPL_C"/>
    <property type="match status" value="1"/>
</dbReference>
<organism evidence="8 9">
    <name type="scientific">Shewanella gelidii</name>
    <dbReference type="NCBI Taxonomy" id="1642821"/>
    <lineage>
        <taxon>Bacteria</taxon>
        <taxon>Pseudomonadati</taxon>
        <taxon>Pseudomonadota</taxon>
        <taxon>Gammaproteobacteria</taxon>
        <taxon>Alteromonadales</taxon>
        <taxon>Shewanellaceae</taxon>
        <taxon>Shewanella</taxon>
    </lineage>
</organism>
<evidence type="ECO:0000256" key="4">
    <source>
        <dbReference type="ARBA" id="ARBA00023267"/>
    </source>
</evidence>
<dbReference type="GO" id="GO:0006355">
    <property type="term" value="P:regulation of DNA-templated transcription"/>
    <property type="evidence" value="ECO:0007669"/>
    <property type="project" value="UniProtKB-UniRule"/>
</dbReference>
<sequence length="320" mass="35221">MKDSWLRKRAILKYLAAGDFVSGEWLATELGVSRAAVSKNIAGLEQYGVEIYSVKGRGYKLASPLSLIDEERLIAGIDNRSFYFDDLDSTNAFMLKHAGELASGDICVAEYQSAGRGRRGRRWQSPYGSHLYCSMYWCFPQGMAQAMGLSLVVACSLATVLENNGVTEVGLKWPNDIYYQHKKLAGVLIEMSGQADSECNLVIGIGMNLAMPSQQAEHINQPWSDLSESGIDLDKTELVIALQKQLQLDIRLFEQQGLSAFMVRWQASDIFYGQPIQLILGDKVIKGLCRGIDSAGAVILENDEGIQTFVGGEISLRGMS</sequence>
<dbReference type="RefSeq" id="WP_188923018.1">
    <property type="nucleotide sequence ID" value="NZ_BMPZ01000016.1"/>
</dbReference>
<dbReference type="InterPro" id="IPR013196">
    <property type="entry name" value="HTH_11"/>
</dbReference>
<feature type="binding site" evidence="6">
    <location>
        <position position="112"/>
    </location>
    <ligand>
        <name>biotin</name>
        <dbReference type="ChEBI" id="CHEBI:57586"/>
    </ligand>
</feature>
<dbReference type="Proteomes" id="UP000613743">
    <property type="component" value="Unassembled WGS sequence"/>
</dbReference>
<keyword evidence="6" id="KW-0804">Transcription</keyword>
<dbReference type="InterPro" id="IPR004408">
    <property type="entry name" value="Biotin_CoA_COase_ligase"/>
</dbReference>
<reference evidence="8" key="2">
    <citation type="submission" date="2020-09" db="EMBL/GenBank/DDBJ databases">
        <authorList>
            <person name="Sun Q."/>
            <person name="Ohkuma M."/>
        </authorList>
    </citation>
    <scope>NUCLEOTIDE SEQUENCE</scope>
    <source>
        <strain evidence="8">JCM 30804</strain>
    </source>
</reference>
<keyword evidence="6" id="KW-0678">Repressor</keyword>
<dbReference type="InterPro" id="IPR045864">
    <property type="entry name" value="aa-tRNA-synth_II/BPL/LPL"/>
</dbReference>
<accession>A0A917K0C1</accession>
<keyword evidence="2 6" id="KW-0547">Nucleotide-binding</keyword>
<gene>
    <name evidence="6 8" type="primary">birA</name>
    <name evidence="8" type="ORF">GCM10009332_33030</name>
</gene>
<evidence type="ECO:0000313" key="9">
    <source>
        <dbReference type="Proteomes" id="UP000613743"/>
    </source>
</evidence>
<comment type="caution">
    <text evidence="8">The sequence shown here is derived from an EMBL/GenBank/DDBJ whole genome shotgun (WGS) entry which is preliminary data.</text>
</comment>
<evidence type="ECO:0000259" key="7">
    <source>
        <dbReference type="PROSITE" id="PS51733"/>
    </source>
</evidence>
<dbReference type="Gene3D" id="2.30.30.100">
    <property type="match status" value="1"/>
</dbReference>